<keyword evidence="1 4" id="KW-0489">Methyltransferase</keyword>
<dbReference type="RefSeq" id="WP_088572463.1">
    <property type="nucleotide sequence ID" value="NZ_FYEK01000077.1"/>
</dbReference>
<protein>
    <submittedName>
        <fullName evidence="4">16S rRNA (Guanine1207-N2)-methyltransferase</fullName>
    </submittedName>
</protein>
<dbReference type="InParanoid" id="A0A212RTA6"/>
<feature type="domain" description="Methyltransferase small" evidence="3">
    <location>
        <begin position="214"/>
        <end position="382"/>
    </location>
</feature>
<dbReference type="GO" id="GO:0008990">
    <property type="term" value="F:rRNA (guanine-N2-)-methyltransferase activity"/>
    <property type="evidence" value="ECO:0007669"/>
    <property type="project" value="InterPro"/>
</dbReference>
<gene>
    <name evidence="4" type="ORF">SAMN02746019_00020350</name>
</gene>
<dbReference type="Gene3D" id="3.40.50.150">
    <property type="entry name" value="Vaccinia Virus protein VP39"/>
    <property type="match status" value="2"/>
</dbReference>
<dbReference type="PANTHER" id="PTHR47816:SF4">
    <property type="entry name" value="RIBOSOMAL RNA SMALL SUBUNIT METHYLTRANSFERASE C"/>
    <property type="match status" value="1"/>
</dbReference>
<dbReference type="EMBL" id="FYEK01000077">
    <property type="protein sequence ID" value="SNB75762.1"/>
    <property type="molecule type" value="Genomic_DNA"/>
</dbReference>
<dbReference type="InterPro" id="IPR046977">
    <property type="entry name" value="RsmC/RlmG"/>
</dbReference>
<dbReference type="CDD" id="cd02440">
    <property type="entry name" value="AdoMet_MTases"/>
    <property type="match status" value="2"/>
</dbReference>
<keyword evidence="2 4" id="KW-0808">Transferase</keyword>
<dbReference type="SUPFAM" id="SSF53335">
    <property type="entry name" value="S-adenosyl-L-methionine-dependent methyltransferases"/>
    <property type="match status" value="2"/>
</dbReference>
<dbReference type="OrthoDB" id="9764961at2"/>
<feature type="domain" description="Methyltransferase small" evidence="3">
    <location>
        <begin position="27"/>
        <end position="184"/>
    </location>
</feature>
<evidence type="ECO:0000313" key="5">
    <source>
        <dbReference type="Proteomes" id="UP000197025"/>
    </source>
</evidence>
<organism evidence="4 5">
    <name type="scientific">Thermoflexus hugenholtzii JAD2</name>
    <dbReference type="NCBI Taxonomy" id="877466"/>
    <lineage>
        <taxon>Bacteria</taxon>
        <taxon>Bacillati</taxon>
        <taxon>Chloroflexota</taxon>
        <taxon>Thermoflexia</taxon>
        <taxon>Thermoflexales</taxon>
        <taxon>Thermoflexaceae</taxon>
        <taxon>Thermoflexus</taxon>
    </lineage>
</organism>
<dbReference type="InterPro" id="IPR007848">
    <property type="entry name" value="Small_mtfrase_dom"/>
</dbReference>
<sequence length="391" mass="43268">MGVTDYYVWREFEDRIGNEWIRWAGKPGLEIWSHVDPGVALIAQVMEVGPQDHVLDLNCGVGWLGVLAARRTAGRIVLASDHGLAVEAARRTMAMNGLEGRALLIHGDGIPGLQPGTFDVVFLNIPKGKEVAQRLVRIAAWALKPGGRLYLAGPKRGGIEGIIAYAADLFGKAPVWAYGGGYRVAVATRPPDLRLEPPGEDFVEREATVRGRTWRFITRPGLFSWSALDEGTQHLIEQMEIRPQDHVLDLGCGYGIVGVIAGHEAREGRVVMVDISAAALEASRRTLSLYELPHVEVRLSDVIDGVRGERFDVVVTNPPIHQGFGVEREVAMQFVHDAPAVLRPGGRLYLVGAVVLPYRALIERAFGNVEILFDDRHYRVYRAIHRPRRLR</sequence>
<evidence type="ECO:0000259" key="3">
    <source>
        <dbReference type="Pfam" id="PF05175"/>
    </source>
</evidence>
<name>A0A212RTA6_9CHLR</name>
<proteinExistence type="predicted"/>
<evidence type="ECO:0000313" key="4">
    <source>
        <dbReference type="EMBL" id="SNB75762.1"/>
    </source>
</evidence>
<evidence type="ECO:0000256" key="1">
    <source>
        <dbReference type="ARBA" id="ARBA00022603"/>
    </source>
</evidence>
<evidence type="ECO:0000256" key="2">
    <source>
        <dbReference type="ARBA" id="ARBA00022679"/>
    </source>
</evidence>
<dbReference type="AlphaFoldDB" id="A0A212RTA6"/>
<keyword evidence="5" id="KW-1185">Reference proteome</keyword>
<dbReference type="PANTHER" id="PTHR47816">
    <property type="entry name" value="RIBOSOMAL RNA SMALL SUBUNIT METHYLTRANSFERASE C"/>
    <property type="match status" value="1"/>
</dbReference>
<reference evidence="5" key="1">
    <citation type="submission" date="2017-06" db="EMBL/GenBank/DDBJ databases">
        <authorList>
            <person name="Varghese N."/>
            <person name="Submissions S."/>
        </authorList>
    </citation>
    <scope>NUCLEOTIDE SEQUENCE [LARGE SCALE GENOMIC DNA]</scope>
    <source>
        <strain evidence="5">JAD2</strain>
    </source>
</reference>
<dbReference type="Pfam" id="PF05175">
    <property type="entry name" value="MTS"/>
    <property type="match status" value="2"/>
</dbReference>
<accession>A0A212RTA6</accession>
<dbReference type="InterPro" id="IPR029063">
    <property type="entry name" value="SAM-dependent_MTases_sf"/>
</dbReference>
<dbReference type="Proteomes" id="UP000197025">
    <property type="component" value="Unassembled WGS sequence"/>
</dbReference>